<feature type="region of interest" description="Disordered" evidence="3">
    <location>
        <begin position="2119"/>
        <end position="2138"/>
    </location>
</feature>
<feature type="region of interest" description="Disordered" evidence="3">
    <location>
        <begin position="1571"/>
        <end position="1603"/>
    </location>
</feature>
<evidence type="ECO:0000256" key="1">
    <source>
        <dbReference type="ARBA" id="ARBA00023054"/>
    </source>
</evidence>
<feature type="compositionally biased region" description="Polar residues" evidence="3">
    <location>
        <begin position="129"/>
        <end position="154"/>
    </location>
</feature>
<dbReference type="PANTHER" id="PTHR32083:SF0">
    <property type="entry name" value="CILIA AND FLAGELLA-ASSOCIATED PROTEIN 58"/>
    <property type="match status" value="1"/>
</dbReference>
<feature type="region of interest" description="Disordered" evidence="3">
    <location>
        <begin position="83"/>
        <end position="113"/>
    </location>
</feature>
<feature type="compositionally biased region" description="Polar residues" evidence="3">
    <location>
        <begin position="331"/>
        <end position="347"/>
    </location>
</feature>
<feature type="region of interest" description="Disordered" evidence="3">
    <location>
        <begin position="1193"/>
        <end position="1217"/>
    </location>
</feature>
<keyword evidence="6" id="KW-1185">Reference proteome</keyword>
<evidence type="ECO:0000313" key="5">
    <source>
        <dbReference type="EMBL" id="KAL2884955.1"/>
    </source>
</evidence>
<organism evidence="5 6">
    <name type="scientific">Ceratocystis lukuohia</name>
    <dbReference type="NCBI Taxonomy" id="2019550"/>
    <lineage>
        <taxon>Eukaryota</taxon>
        <taxon>Fungi</taxon>
        <taxon>Dikarya</taxon>
        <taxon>Ascomycota</taxon>
        <taxon>Pezizomycotina</taxon>
        <taxon>Sordariomycetes</taxon>
        <taxon>Hypocreomycetidae</taxon>
        <taxon>Microascales</taxon>
        <taxon>Ceratocystidaceae</taxon>
        <taxon>Ceratocystis</taxon>
    </lineage>
</organism>
<feature type="coiled-coil region" evidence="2">
    <location>
        <begin position="1752"/>
        <end position="1842"/>
    </location>
</feature>
<keyword evidence="1 2" id="KW-0175">Coiled coil</keyword>
<evidence type="ECO:0000313" key="6">
    <source>
        <dbReference type="Proteomes" id="UP001610728"/>
    </source>
</evidence>
<feature type="region of interest" description="Disordered" evidence="3">
    <location>
        <begin position="1302"/>
        <end position="1363"/>
    </location>
</feature>
<feature type="compositionally biased region" description="Polar residues" evidence="3">
    <location>
        <begin position="1138"/>
        <end position="1166"/>
    </location>
</feature>
<feature type="compositionally biased region" description="Acidic residues" evidence="3">
    <location>
        <begin position="194"/>
        <end position="204"/>
    </location>
</feature>
<feature type="compositionally biased region" description="Polar residues" evidence="3">
    <location>
        <begin position="161"/>
        <end position="174"/>
    </location>
</feature>
<dbReference type="GeneID" id="98121474"/>
<feature type="compositionally biased region" description="Polar residues" evidence="3">
    <location>
        <begin position="862"/>
        <end position="882"/>
    </location>
</feature>
<feature type="region of interest" description="Disordered" evidence="3">
    <location>
        <begin position="852"/>
        <end position="889"/>
    </location>
</feature>
<evidence type="ECO:0000256" key="3">
    <source>
        <dbReference type="SAM" id="MobiDB-lite"/>
    </source>
</evidence>
<evidence type="ECO:0000256" key="2">
    <source>
        <dbReference type="SAM" id="Coils"/>
    </source>
</evidence>
<feature type="coiled-coil region" evidence="2">
    <location>
        <begin position="2218"/>
        <end position="2245"/>
    </location>
</feature>
<feature type="region of interest" description="Disordered" evidence="3">
    <location>
        <begin position="2312"/>
        <end position="2332"/>
    </location>
</feature>
<feature type="region of interest" description="Disordered" evidence="3">
    <location>
        <begin position="1485"/>
        <end position="1505"/>
    </location>
</feature>
<sequence>MVQSRRIVLLRSCPLVLAVSIAHITIECSTIRYDTIATTFGFWFYLKTVSSIQQPAPPLPPSAFAQDGPCPSLYTAAIPGAATDLDPPSPALSTTSTADGEDDSSSPILPSLPAPVLSDRVREILRTPPSASSPRPNLSSVYRGNHYTNTNNGATAYASDNLDQSPRNFVTASWGSPYPESDRDHLHPQVTSDSDSDLSESSEDEPIHRLDLQTPFLRPPPELPRAFVDASIHLPSASASVLANRARRPARGLTEDWIRQHTAADPSSENYLWLSDNDGNESGTATISGHSSLRSSFSGGNAPWNLNINKNRETGETFGSTPDTSKVAKRSISSRFLANQSKRSSLETLRPPSHSFKQIPPTHQNRTMTADADAAHGVFGSTEKPLPPPPGSSTNAGSQLTEVAASVQASDSVPNEVRPASIAARSASTRDAPASRVRKKIPWKGKNILFCLPRDDKRGLPGNMPLSSEQIKQVYREWENLGYPASGWDLETPIIGHPIEDASQSRTDWPSPEDVARERKNTYKVTLPDLDAWAKYTADLQEAKLRALGVLTAAEVPIPATPSPAPSLMTHRRISTMQHPGQVYSPPIPTSSAGSFTFPHPFNRAGMSQSPGLNSAPTPVSINGHPARYNARQSISIPSSHSPFQMNQPSPNWAQQSMMMQRGLHRAESPLGYSNVMSPTSPFQPTGSPAMNMHQRHQSMQYPMMSQPYQPMPSRGTPIMREVVQEEEEEEEEEEVIEPQKDDIVEPVEQEDLQQPQHPPGQTGETEDAEYHLEKQLMKDFEHSDYNPNNDDVGGMQQEPITNYAPESAHTRQQSSVQFAALPTTQFASNNTVLHHPRPHSRGHSLANNFYMGDKAPDGSDDSSSLANQLRSMTQAEPQPISTEFEESPTDQVAANVPASDFDFTKNVSAHQHTFSTMSNPWQDVASANRSSRQSSHGSKASFSKLNVEAPEFKFNPTSSFTPGSFNFGASTSSSTFEPFQGSSVAAVDMTPPSTKISAAATTFSPGQSDFSFPSFRPNAPAFVPLSQLQGQNETFTGSIFGTVSLADTVKSSRKSKAIPIVVPSDEKAQEEMSDAEDAEGRPTNHARAKRARAFGFGQSSGDEADSQPLFAEPKETPSEIEFNKTADEDDEAFTPAVDTSTLSSGVQSEPTDTKPSSANSPSGESIGQRAANWAPFEFESKQDMVNFSAARPFGDNWTPAPVPTSTTPTKKPGHKKSLSVTAKVFVPGATAYHTEPEAESEVECDVTLDPELEEAISEIEKYVSEADEVDATATPTPEMFPVQTLDEVAAASMPVPASISASTTARRLDTPHFPPPSGIMNSRFASPPRGLKASRFASPSPTRKGVDSDLGVDTEAELGPETSLEGQIEEGEILEDDEVVNELQSQESGLQAAPNDGDKEHTLTFEEIDDIMMNQMKNDPTQGVHKTISTSGWHQSKPNRHMSLAAVAGPSPYGQDFEQESPYGSGSLSPARSKQVVQLSGENFEEDEFVDPPRSGTSFAGPIHRLNGRRHESEVPSDWDGMFAGDDERKLAPRAAFFDGRVNQIVDEVLAARLQPLERALDTIQDSLFSHGQRRSRSLSDDIQPSDADDEDDEPMPVCPVSPRKDKRMELIRSAVSEAFAQQQQTSLLGMSTEAPSKSDEMQARILDLEQRLHLEESRVHKEINDRRAAEDRAADFERNLLSVESRLANELAQRANIESRCADLETKLHHEEARLVEQVTLCHAAQDEAAEAQRLMRISTKEETRLLQLSDEQSHKIKSLEQDLNKATMRMTLLEAAQDNSSQSKGADSARLATLETELEAARRDVQMWRAEAGSKTGLAQKHEEHLVEAQAEVKQLHKVLATLGTQLEENERIRENWRNKFISLQQDMTSASHQITEENARRTKHEHALLARQDVLDAKLQAEACTRERLEKELERLEGIERQGMRAINDNKRLEELLAEMRTENHKLQQAVMRHRLEFEEARESGANEVQRIRISMQNQLDEANMQVNVARVELEENIAALRSELDNVKLDADSSKARTEMMVEDANETKDRAIKELTEKYSNEIEDLHTRYQHKLSLVSDEAQTREQLLLERLSLSTSKTEHLQDRIIHLEDKLEIAKQAAAAAAQQATRNSGAVTAATGLTTASSSRRGNELPEKISPQALRESIMVLQEQLQAREHRIEELEEATANLDPDMEAKITKRDDEIVWLRELLAVRHADLQDVIGALSADTFDRERVKDAAIRLKANLQMEEQERERAMNGGSAIKLPRLARTFTEAATPRVAQAVGPLAAAWGNWRKGQPAFGGIRPTPSVTTVSSNTVSMGKKSAAASAATTPTSVTTPEFASAPGLTPAASSSLLSGLLTPPATGSRVLSGTRIGASGDDKPQQPTAFSVTGRRFTSGTHSQLTVNRTRGLSSEMKTAEIAGASTPPRELRTPPMMKAHDYDPDAQMNGFDDEDDDFFED</sequence>
<dbReference type="PANTHER" id="PTHR32083">
    <property type="entry name" value="CILIA AND FLAGELLA-ASSOCIATED PROTEIN 58-RELATED"/>
    <property type="match status" value="1"/>
</dbReference>
<dbReference type="RefSeq" id="XP_070856136.1">
    <property type="nucleotide sequence ID" value="XM_071004408.1"/>
</dbReference>
<name>A0ABR4M9K1_9PEZI</name>
<feature type="compositionally biased region" description="Acidic residues" evidence="3">
    <location>
        <begin position="2437"/>
        <end position="2447"/>
    </location>
</feature>
<feature type="compositionally biased region" description="Basic and acidic residues" evidence="3">
    <location>
        <begin position="1113"/>
        <end position="1127"/>
    </location>
</feature>
<feature type="signal peptide" evidence="4">
    <location>
        <begin position="1"/>
        <end position="18"/>
    </location>
</feature>
<feature type="coiled-coil region" evidence="2">
    <location>
        <begin position="1903"/>
        <end position="2040"/>
    </location>
</feature>
<proteinExistence type="predicted"/>
<feature type="region of interest" description="Disordered" evidence="3">
    <location>
        <begin position="311"/>
        <end position="415"/>
    </location>
</feature>
<keyword evidence="4" id="KW-0732">Signal</keyword>
<reference evidence="5 6" key="1">
    <citation type="submission" date="2020-05" db="EMBL/GenBank/DDBJ databases">
        <title>Ceratocystis lukuohia genome.</title>
        <authorList>
            <person name="Harrington T.C."/>
            <person name="Kim K."/>
            <person name="Mayers C.G."/>
        </authorList>
    </citation>
    <scope>NUCLEOTIDE SEQUENCE [LARGE SCALE GENOMIC DNA]</scope>
    <source>
        <strain evidence="5 6">C4212</strain>
    </source>
</reference>
<feature type="coiled-coil region" evidence="2">
    <location>
        <begin position="1640"/>
        <end position="1716"/>
    </location>
</feature>
<feature type="compositionally biased region" description="Polar residues" evidence="3">
    <location>
        <begin position="392"/>
        <end position="413"/>
    </location>
</feature>
<feature type="compositionally biased region" description="Low complexity" evidence="3">
    <location>
        <begin position="2119"/>
        <end position="2132"/>
    </location>
</feature>
<feature type="region of interest" description="Disordered" evidence="3">
    <location>
        <begin position="1061"/>
        <end position="1178"/>
    </location>
</feature>
<dbReference type="Proteomes" id="UP001610728">
    <property type="component" value="Unassembled WGS sequence"/>
</dbReference>
<dbReference type="InterPro" id="IPR018247">
    <property type="entry name" value="EF_Hand_1_Ca_BS"/>
</dbReference>
<dbReference type="PROSITE" id="PS00018">
    <property type="entry name" value="EF_HAND_1"/>
    <property type="match status" value="1"/>
</dbReference>
<feature type="region of interest" description="Disordered" evidence="3">
    <location>
        <begin position="2353"/>
        <end position="2447"/>
    </location>
</feature>
<feature type="compositionally biased region" description="Polar residues" evidence="3">
    <location>
        <begin position="2370"/>
        <end position="2402"/>
    </location>
</feature>
<dbReference type="EMBL" id="JABSNW010000009">
    <property type="protein sequence ID" value="KAL2884955.1"/>
    <property type="molecule type" value="Genomic_DNA"/>
</dbReference>
<protein>
    <submittedName>
        <fullName evidence="5">ATPase involved in DNA repair</fullName>
    </submittedName>
</protein>
<accession>A0ABR4M9K1</accession>
<feature type="coiled-coil region" evidence="2">
    <location>
        <begin position="2085"/>
        <end position="2112"/>
    </location>
</feature>
<gene>
    <name evidence="5" type="ORF">HOO65_090250</name>
</gene>
<evidence type="ECO:0000256" key="4">
    <source>
        <dbReference type="SAM" id="SignalP"/>
    </source>
</evidence>
<comment type="caution">
    <text evidence="5">The sequence shown here is derived from an EMBL/GenBank/DDBJ whole genome shotgun (WGS) entry which is preliminary data.</text>
</comment>
<feature type="chain" id="PRO_5045713816" evidence="4">
    <location>
        <begin position="19"/>
        <end position="2447"/>
    </location>
</feature>
<feature type="region of interest" description="Disordered" evidence="3">
    <location>
        <begin position="126"/>
        <end position="215"/>
    </location>
</feature>